<dbReference type="AlphaFoldDB" id="A0A1M5NEF3"/>
<accession>A0A1M5NEF3</accession>
<reference evidence="2 3" key="1">
    <citation type="submission" date="2016-11" db="EMBL/GenBank/DDBJ databases">
        <authorList>
            <person name="Jaros S."/>
            <person name="Januszkiewicz K."/>
            <person name="Wedrychowicz H."/>
        </authorList>
    </citation>
    <scope>NUCLEOTIDE SEQUENCE [LARGE SCALE GENOMIC DNA]</scope>
    <source>
        <strain evidence="2 3">GAS242</strain>
    </source>
</reference>
<proteinExistence type="predicted"/>
<keyword evidence="1" id="KW-0732">Signal</keyword>
<sequence>MTKNLALAASIMMLVAISGQAFAGTAAPNARYWPKAIAPSDRQAVSAYNAYDRAVATETVEPNAHRYYGGPKSNY</sequence>
<evidence type="ECO:0008006" key="4">
    <source>
        <dbReference type="Google" id="ProtNLM"/>
    </source>
</evidence>
<evidence type="ECO:0000313" key="3">
    <source>
        <dbReference type="Proteomes" id="UP000190675"/>
    </source>
</evidence>
<dbReference type="EMBL" id="LT670818">
    <property type="protein sequence ID" value="SHG87353.1"/>
    <property type="molecule type" value="Genomic_DNA"/>
</dbReference>
<feature type="chain" id="PRO_5009912573" description="DUF4148 domain-containing protein" evidence="1">
    <location>
        <begin position="24"/>
        <end position="75"/>
    </location>
</feature>
<protein>
    <recommendedName>
        <fullName evidence="4">DUF4148 domain-containing protein</fullName>
    </recommendedName>
</protein>
<organism evidence="2 3">
    <name type="scientific">Bradyrhizobium erythrophlei</name>
    <dbReference type="NCBI Taxonomy" id="1437360"/>
    <lineage>
        <taxon>Bacteria</taxon>
        <taxon>Pseudomonadati</taxon>
        <taxon>Pseudomonadota</taxon>
        <taxon>Alphaproteobacteria</taxon>
        <taxon>Hyphomicrobiales</taxon>
        <taxon>Nitrobacteraceae</taxon>
        <taxon>Bradyrhizobium</taxon>
    </lineage>
</organism>
<gene>
    <name evidence="2" type="ORF">SAMN05444169_4572</name>
</gene>
<evidence type="ECO:0000256" key="1">
    <source>
        <dbReference type="SAM" id="SignalP"/>
    </source>
</evidence>
<name>A0A1M5NEF3_9BRAD</name>
<dbReference type="Proteomes" id="UP000190675">
    <property type="component" value="Chromosome I"/>
</dbReference>
<feature type="signal peptide" evidence="1">
    <location>
        <begin position="1"/>
        <end position="23"/>
    </location>
</feature>
<evidence type="ECO:0000313" key="2">
    <source>
        <dbReference type="EMBL" id="SHG87353.1"/>
    </source>
</evidence>